<proteinExistence type="predicted"/>
<reference evidence="2 3" key="1">
    <citation type="submission" date="2018-01" db="EMBL/GenBank/DDBJ databases">
        <authorList>
            <person name="Clerissi C."/>
        </authorList>
    </citation>
    <scope>NUCLEOTIDE SEQUENCE [LARGE SCALE GENOMIC DNA]</scope>
    <source>
        <strain evidence="2">Cupriavidus oxalaticus LMG 2235</strain>
        <plasmid evidence="3">co2235_mp</plasmid>
    </source>
</reference>
<comment type="caution">
    <text evidence="2">The sequence shown here is derived from an EMBL/GenBank/DDBJ whole genome shotgun (WGS) entry which is preliminary data.</text>
</comment>
<gene>
    <name evidence="2" type="ORF">CO2235_MP50081</name>
</gene>
<dbReference type="AlphaFoldDB" id="A0A976BIJ0"/>
<sequence length="55" mass="6342">MPFETKRNNAPKREPSALGTGIRRAFKVHPSEIQSKPPRQPDSGNSLNRMRSRRR</sequence>
<dbReference type="EMBL" id="OGUS01000140">
    <property type="protein sequence ID" value="SPC20894.1"/>
    <property type="molecule type" value="Genomic_DNA"/>
</dbReference>
<accession>A0A976BIJ0</accession>
<evidence type="ECO:0000313" key="3">
    <source>
        <dbReference type="Proteomes" id="UP000256862"/>
    </source>
</evidence>
<name>A0A976BIJ0_9BURK</name>
<feature type="region of interest" description="Disordered" evidence="1">
    <location>
        <begin position="1"/>
        <end position="55"/>
    </location>
</feature>
<evidence type="ECO:0000313" key="2">
    <source>
        <dbReference type="EMBL" id="SPC20894.1"/>
    </source>
</evidence>
<organism evidence="2 3">
    <name type="scientific">Cupriavidus oxalaticus</name>
    <dbReference type="NCBI Taxonomy" id="96344"/>
    <lineage>
        <taxon>Bacteria</taxon>
        <taxon>Pseudomonadati</taxon>
        <taxon>Pseudomonadota</taxon>
        <taxon>Betaproteobacteria</taxon>
        <taxon>Burkholderiales</taxon>
        <taxon>Burkholderiaceae</taxon>
        <taxon>Cupriavidus</taxon>
    </lineage>
</organism>
<evidence type="ECO:0000256" key="1">
    <source>
        <dbReference type="SAM" id="MobiDB-lite"/>
    </source>
</evidence>
<geneLocation type="plasmid" evidence="3">
    <name>co2235_mp</name>
</geneLocation>
<feature type="compositionally biased region" description="Basic and acidic residues" evidence="1">
    <location>
        <begin position="1"/>
        <end position="15"/>
    </location>
</feature>
<dbReference type="Proteomes" id="UP000256862">
    <property type="component" value="Plasmid CO2235_mp"/>
</dbReference>
<protein>
    <submittedName>
        <fullName evidence="2">Uncharacterized protein</fullName>
    </submittedName>
</protein>